<protein>
    <recommendedName>
        <fullName evidence="3">HORMA domain-containing protein</fullName>
    </recommendedName>
</protein>
<dbReference type="SUPFAM" id="SSF56019">
    <property type="entry name" value="The spindle assembly checkpoint protein mad2"/>
    <property type="match status" value="1"/>
</dbReference>
<feature type="region of interest" description="Disordered" evidence="2">
    <location>
        <begin position="194"/>
        <end position="230"/>
    </location>
</feature>
<dbReference type="PROSITE" id="PS50815">
    <property type="entry name" value="HORMA"/>
    <property type="match status" value="1"/>
</dbReference>
<dbReference type="Pfam" id="PF02301">
    <property type="entry name" value="HORMA"/>
    <property type="match status" value="1"/>
</dbReference>
<evidence type="ECO:0000256" key="2">
    <source>
        <dbReference type="SAM" id="MobiDB-lite"/>
    </source>
</evidence>
<dbReference type="Proteomes" id="UP000293360">
    <property type="component" value="Unassembled WGS sequence"/>
</dbReference>
<dbReference type="Gene3D" id="3.30.900.10">
    <property type="entry name" value="HORMA domain"/>
    <property type="match status" value="1"/>
</dbReference>
<comment type="similarity">
    <text evidence="1">Belongs to the MAD2 family.</text>
</comment>
<name>A0A4Q4SY29_9PEZI</name>
<reference evidence="4 5" key="1">
    <citation type="submission" date="2018-06" db="EMBL/GenBank/DDBJ databases">
        <title>Complete Genomes of Monosporascus.</title>
        <authorList>
            <person name="Robinson A.J."/>
            <person name="Natvig D.O."/>
        </authorList>
    </citation>
    <scope>NUCLEOTIDE SEQUENCE [LARGE SCALE GENOMIC DNA]</scope>
    <source>
        <strain evidence="4 5">CBS 110550</strain>
    </source>
</reference>
<accession>A0A4Q4SY29</accession>
<dbReference type="OrthoDB" id="21254at2759"/>
<sequence>MPQPPSQPSQGPSIPLTQASHLLTSFTHFLTVCIHNILYYRNIYPAQTFLTSRAYNIPVHQSRHPKVCSWVQDAVDAVKAQLVLGAVERIAVVIYNDQDRVMERWMFDVASFPAWTGFKEGKLLRREDDEEADGRAEGVVAGAGGGENKVNWSDVHEELRASIRRLAHAGEKMASLPEGCTFTIAVELREEGEAPIGHPQPWIPTQSNLQTKSKDRPAPGEDIGGAKTTPLRAVEAGPLFFECWVEEGKAKVEQPSSAIPPASEEQ</sequence>
<proteinExistence type="inferred from homology"/>
<gene>
    <name evidence="4" type="ORF">DL764_008199</name>
</gene>
<evidence type="ECO:0000259" key="3">
    <source>
        <dbReference type="PROSITE" id="PS50815"/>
    </source>
</evidence>
<dbReference type="EMBL" id="QJNU01000618">
    <property type="protein sequence ID" value="RYO91996.1"/>
    <property type="molecule type" value="Genomic_DNA"/>
</dbReference>
<evidence type="ECO:0000313" key="5">
    <source>
        <dbReference type="Proteomes" id="UP000293360"/>
    </source>
</evidence>
<dbReference type="AlphaFoldDB" id="A0A4Q4SY29"/>
<dbReference type="InterPro" id="IPR036570">
    <property type="entry name" value="HORMA_dom_sf"/>
</dbReference>
<dbReference type="PANTHER" id="PTHR11842">
    <property type="entry name" value="MITOTIC SPINDLE ASSEMBLY CHECKPOINT PROTEIN MAD2"/>
    <property type="match status" value="1"/>
</dbReference>
<dbReference type="GO" id="GO:0016035">
    <property type="term" value="C:zeta DNA polymerase complex"/>
    <property type="evidence" value="ECO:0007669"/>
    <property type="project" value="TreeGrafter"/>
</dbReference>
<comment type="caution">
    <text evidence="4">The sequence shown here is derived from an EMBL/GenBank/DDBJ whole genome shotgun (WGS) entry which is preliminary data.</text>
</comment>
<dbReference type="PANTHER" id="PTHR11842:SF10">
    <property type="entry name" value="MITOTIC SPINDLE ASSEMBLY CHECKPOINT PROTEIN MAD2B"/>
    <property type="match status" value="1"/>
</dbReference>
<organism evidence="4 5">
    <name type="scientific">Monosporascus ibericus</name>
    <dbReference type="NCBI Taxonomy" id="155417"/>
    <lineage>
        <taxon>Eukaryota</taxon>
        <taxon>Fungi</taxon>
        <taxon>Dikarya</taxon>
        <taxon>Ascomycota</taxon>
        <taxon>Pezizomycotina</taxon>
        <taxon>Sordariomycetes</taxon>
        <taxon>Xylariomycetidae</taxon>
        <taxon>Xylariales</taxon>
        <taxon>Xylariales incertae sedis</taxon>
        <taxon>Monosporascus</taxon>
    </lineage>
</organism>
<keyword evidence="5" id="KW-1185">Reference proteome</keyword>
<feature type="domain" description="HORMA" evidence="3">
    <location>
        <begin position="20"/>
        <end position="245"/>
    </location>
</feature>
<evidence type="ECO:0000256" key="1">
    <source>
        <dbReference type="ARBA" id="ARBA00010348"/>
    </source>
</evidence>
<evidence type="ECO:0000313" key="4">
    <source>
        <dbReference type="EMBL" id="RYO91996.1"/>
    </source>
</evidence>
<dbReference type="InterPro" id="IPR003511">
    <property type="entry name" value="HORMA_dom"/>
</dbReference>
<dbReference type="InterPro" id="IPR045091">
    <property type="entry name" value="Mad2-like"/>
</dbReference>
<dbReference type="STRING" id="155417.A0A4Q4SY29"/>